<dbReference type="GO" id="GO:0016705">
    <property type="term" value="F:oxidoreductase activity, acting on paired donors, with incorporation or reduction of molecular oxygen"/>
    <property type="evidence" value="ECO:0007669"/>
    <property type="project" value="InterPro"/>
</dbReference>
<feature type="binding site" description="axial binding residue" evidence="7">
    <location>
        <position position="431"/>
    </location>
    <ligand>
        <name>heme</name>
        <dbReference type="ChEBI" id="CHEBI:30413"/>
    </ligand>
    <ligandPart>
        <name>Fe</name>
        <dbReference type="ChEBI" id="CHEBI:18248"/>
    </ligandPart>
</feature>
<evidence type="ECO:0000256" key="5">
    <source>
        <dbReference type="ARBA" id="ARBA00023002"/>
    </source>
</evidence>
<comment type="similarity">
    <text evidence="3">Belongs to the cytochrome P450 family.</text>
</comment>
<dbReference type="EMBL" id="JAAGAX010000010">
    <property type="protein sequence ID" value="KAF2300613.1"/>
    <property type="molecule type" value="Genomic_DNA"/>
</dbReference>
<proteinExistence type="inferred from homology"/>
<evidence type="ECO:0000256" key="4">
    <source>
        <dbReference type="ARBA" id="ARBA00022723"/>
    </source>
</evidence>
<keyword evidence="7" id="KW-0349">Heme</keyword>
<evidence type="ECO:0000256" key="2">
    <source>
        <dbReference type="ARBA" id="ARBA00004167"/>
    </source>
</evidence>
<dbReference type="PANTHER" id="PTHR24286:SF53">
    <property type="entry name" value="BETA-AMYRIN 28-OXIDASE-LIKE"/>
    <property type="match status" value="1"/>
</dbReference>
<comment type="caution">
    <text evidence="8">The sequence shown here is derived from an EMBL/GenBank/DDBJ whole genome shotgun (WGS) entry which is preliminary data.</text>
</comment>
<dbReference type="InterPro" id="IPR002401">
    <property type="entry name" value="Cyt_P450_E_grp-I"/>
</dbReference>
<accession>A0A6A6LKI1</accession>
<dbReference type="PANTHER" id="PTHR24286">
    <property type="entry name" value="CYTOCHROME P450 26"/>
    <property type="match status" value="1"/>
</dbReference>
<dbReference type="CDD" id="cd11043">
    <property type="entry name" value="CYP90-like"/>
    <property type="match status" value="1"/>
</dbReference>
<protein>
    <submittedName>
        <fullName evidence="8">Uncharacterized protein</fullName>
    </submittedName>
</protein>
<dbReference type="SUPFAM" id="SSF48264">
    <property type="entry name" value="Cytochrome P450"/>
    <property type="match status" value="1"/>
</dbReference>
<dbReference type="InterPro" id="IPR036396">
    <property type="entry name" value="Cyt_P450_sf"/>
</dbReference>
<evidence type="ECO:0000256" key="1">
    <source>
        <dbReference type="ARBA" id="ARBA00001971"/>
    </source>
</evidence>
<dbReference type="PRINTS" id="PR00385">
    <property type="entry name" value="P450"/>
</dbReference>
<organism evidence="8 9">
    <name type="scientific">Hevea brasiliensis</name>
    <name type="common">Para rubber tree</name>
    <name type="synonym">Siphonia brasiliensis</name>
    <dbReference type="NCBI Taxonomy" id="3981"/>
    <lineage>
        <taxon>Eukaryota</taxon>
        <taxon>Viridiplantae</taxon>
        <taxon>Streptophyta</taxon>
        <taxon>Embryophyta</taxon>
        <taxon>Tracheophyta</taxon>
        <taxon>Spermatophyta</taxon>
        <taxon>Magnoliopsida</taxon>
        <taxon>eudicotyledons</taxon>
        <taxon>Gunneridae</taxon>
        <taxon>Pentapetalae</taxon>
        <taxon>rosids</taxon>
        <taxon>fabids</taxon>
        <taxon>Malpighiales</taxon>
        <taxon>Euphorbiaceae</taxon>
        <taxon>Crotonoideae</taxon>
        <taxon>Micrandreae</taxon>
        <taxon>Hevea</taxon>
    </lineage>
</organism>
<dbReference type="GO" id="GO:0016020">
    <property type="term" value="C:membrane"/>
    <property type="evidence" value="ECO:0007669"/>
    <property type="project" value="UniProtKB-SubCell"/>
</dbReference>
<dbReference type="GO" id="GO:0016125">
    <property type="term" value="P:sterol metabolic process"/>
    <property type="evidence" value="ECO:0007669"/>
    <property type="project" value="TreeGrafter"/>
</dbReference>
<keyword evidence="4 7" id="KW-0479">Metal-binding</keyword>
<sequence>MEVFFPYLLHLAVFFISLSLIFLLYKQKPSDSHGNKHPPGTKGWPFVGESLEYVKVGRRGQPEKFVNDRVSKYSPDVFQTSLLGEKIAVFCGASGNKLLFTSENKYVTAWWPRSMLKALLFQDSLQISAKEESVRIRRLLPEFLKPEALQHHIPVMDSMAREHLKTDWYPYKEVKVFPLTKKYTFALACRLFMSIKDPNQVTKYSNPFALVTSGMLSVPINFPGTAYNKAIKGSKFILNELLVIIQQRKMELLEKKDTAYADLLTRMLLEKDENGSSSMSHTEIANRIMALLIASHDTISTTLTFALKYLVQYPHVYTKVLKEQMEIAKSKAPDELLNWDDIQKMKYSWCVACETMRLSPPSQGAFREAITDFTYAGFTIPKGWKTHWTVHSTHKNPKYFPNPEKFDPSRFEGEGPAPYTYVPFGGGPLMCPGKEYARLEILIFMHNVVTKFKWKQVNEDEKIIFDPTPIPVNGLPIHLEPL</sequence>
<evidence type="ECO:0000256" key="6">
    <source>
        <dbReference type="ARBA" id="ARBA00023004"/>
    </source>
</evidence>
<evidence type="ECO:0000313" key="8">
    <source>
        <dbReference type="EMBL" id="KAF2300613.1"/>
    </source>
</evidence>
<dbReference type="Gene3D" id="1.10.630.10">
    <property type="entry name" value="Cytochrome P450"/>
    <property type="match status" value="1"/>
</dbReference>
<keyword evidence="9" id="KW-1185">Reference proteome</keyword>
<reference evidence="8 9" key="1">
    <citation type="journal article" date="2020" name="Mol. Plant">
        <title>The Chromosome-Based Rubber Tree Genome Provides New Insights into Spurge Genome Evolution and Rubber Biosynthesis.</title>
        <authorList>
            <person name="Liu J."/>
            <person name="Shi C."/>
            <person name="Shi C.C."/>
            <person name="Li W."/>
            <person name="Zhang Q.J."/>
            <person name="Zhang Y."/>
            <person name="Li K."/>
            <person name="Lu H.F."/>
            <person name="Shi C."/>
            <person name="Zhu S.T."/>
            <person name="Xiao Z.Y."/>
            <person name="Nan H."/>
            <person name="Yue Y."/>
            <person name="Zhu X.G."/>
            <person name="Wu Y."/>
            <person name="Hong X.N."/>
            <person name="Fan G.Y."/>
            <person name="Tong Y."/>
            <person name="Zhang D."/>
            <person name="Mao C.L."/>
            <person name="Liu Y.L."/>
            <person name="Hao S.J."/>
            <person name="Liu W.Q."/>
            <person name="Lv M.Q."/>
            <person name="Zhang H.B."/>
            <person name="Liu Y."/>
            <person name="Hu-Tang G.R."/>
            <person name="Wang J.P."/>
            <person name="Wang J.H."/>
            <person name="Sun Y.H."/>
            <person name="Ni S.B."/>
            <person name="Chen W.B."/>
            <person name="Zhang X.C."/>
            <person name="Jiao Y.N."/>
            <person name="Eichler E.E."/>
            <person name="Li G.H."/>
            <person name="Liu X."/>
            <person name="Gao L.Z."/>
        </authorList>
    </citation>
    <scope>NUCLEOTIDE SEQUENCE [LARGE SCALE GENOMIC DNA]</scope>
    <source>
        <strain evidence="9">cv. GT1</strain>
        <tissue evidence="8">Leaf</tissue>
    </source>
</reference>
<dbReference type="GO" id="GO:0004497">
    <property type="term" value="F:monooxygenase activity"/>
    <property type="evidence" value="ECO:0007669"/>
    <property type="project" value="InterPro"/>
</dbReference>
<keyword evidence="5" id="KW-0560">Oxidoreductase</keyword>
<dbReference type="PRINTS" id="PR00463">
    <property type="entry name" value="EP450I"/>
</dbReference>
<comment type="subcellular location">
    <subcellularLocation>
        <location evidence="2">Membrane</location>
        <topology evidence="2">Single-pass membrane protein</topology>
    </subcellularLocation>
</comment>
<dbReference type="Proteomes" id="UP000467840">
    <property type="component" value="Chromosome 4"/>
</dbReference>
<gene>
    <name evidence="8" type="ORF">GH714_014499</name>
</gene>
<evidence type="ECO:0000256" key="3">
    <source>
        <dbReference type="ARBA" id="ARBA00010617"/>
    </source>
</evidence>
<dbReference type="Pfam" id="PF00067">
    <property type="entry name" value="p450"/>
    <property type="match status" value="1"/>
</dbReference>
<dbReference type="FunFam" id="1.10.630.10:FF:000022">
    <property type="entry name" value="Taxadiene 5-alpha hydroxylase"/>
    <property type="match status" value="1"/>
</dbReference>
<dbReference type="GO" id="GO:0005506">
    <property type="term" value="F:iron ion binding"/>
    <property type="evidence" value="ECO:0007669"/>
    <property type="project" value="InterPro"/>
</dbReference>
<evidence type="ECO:0000313" key="9">
    <source>
        <dbReference type="Proteomes" id="UP000467840"/>
    </source>
</evidence>
<dbReference type="AlphaFoldDB" id="A0A6A6LKI1"/>
<dbReference type="OrthoDB" id="3945418at2759"/>
<dbReference type="InterPro" id="IPR001128">
    <property type="entry name" value="Cyt_P450"/>
</dbReference>
<keyword evidence="6 7" id="KW-0408">Iron</keyword>
<evidence type="ECO:0000256" key="7">
    <source>
        <dbReference type="PIRSR" id="PIRSR602401-1"/>
    </source>
</evidence>
<dbReference type="GO" id="GO:0020037">
    <property type="term" value="F:heme binding"/>
    <property type="evidence" value="ECO:0007669"/>
    <property type="project" value="InterPro"/>
</dbReference>
<comment type="cofactor">
    <cofactor evidence="1 7">
        <name>heme</name>
        <dbReference type="ChEBI" id="CHEBI:30413"/>
    </cofactor>
</comment>
<name>A0A6A6LKI1_HEVBR</name>